<dbReference type="SUPFAM" id="SSF52172">
    <property type="entry name" value="CheY-like"/>
    <property type="match status" value="1"/>
</dbReference>
<dbReference type="GO" id="GO:0005737">
    <property type="term" value="C:cytoplasm"/>
    <property type="evidence" value="ECO:0007669"/>
    <property type="project" value="UniProtKB-SubCell"/>
</dbReference>
<reference evidence="11 12" key="1">
    <citation type="submission" date="2020-04" db="EMBL/GenBank/DDBJ databases">
        <title>Genome sequencing of novel species.</title>
        <authorList>
            <person name="Heo J."/>
            <person name="Kim S.-J."/>
            <person name="Kim J.-S."/>
            <person name="Hong S.-B."/>
            <person name="Kwon S.-W."/>
        </authorList>
    </citation>
    <scope>NUCLEOTIDE SEQUENCE [LARGE SCALE GENOMIC DNA]</scope>
    <source>
        <strain evidence="11 12">MFER-1</strain>
    </source>
</reference>
<dbReference type="SMART" id="SM00342">
    <property type="entry name" value="HTH_ARAC"/>
    <property type="match status" value="1"/>
</dbReference>
<dbReference type="KEGG" id="cheb:HH215_26185"/>
<dbReference type="PANTHER" id="PTHR42713:SF3">
    <property type="entry name" value="TRANSCRIPTIONAL REGULATORY PROTEIN HPTR"/>
    <property type="match status" value="1"/>
</dbReference>
<keyword evidence="7" id="KW-0804">Transcription</keyword>
<dbReference type="CDD" id="cd17536">
    <property type="entry name" value="REC_YesN-like"/>
    <property type="match status" value="1"/>
</dbReference>
<dbReference type="InterPro" id="IPR011006">
    <property type="entry name" value="CheY-like_superfamily"/>
</dbReference>
<evidence type="ECO:0000256" key="6">
    <source>
        <dbReference type="ARBA" id="ARBA00023125"/>
    </source>
</evidence>
<evidence type="ECO:0000313" key="11">
    <source>
        <dbReference type="EMBL" id="QJD86310.1"/>
    </source>
</evidence>
<feature type="domain" description="HTH araC/xylS-type" evidence="9">
    <location>
        <begin position="155"/>
        <end position="253"/>
    </location>
</feature>
<dbReference type="GO" id="GO:0000160">
    <property type="term" value="P:phosphorelay signal transduction system"/>
    <property type="evidence" value="ECO:0007669"/>
    <property type="project" value="UniProtKB-KW"/>
</dbReference>
<evidence type="ECO:0000256" key="7">
    <source>
        <dbReference type="ARBA" id="ARBA00023163"/>
    </source>
</evidence>
<gene>
    <name evidence="11" type="ORF">HH215_26185</name>
</gene>
<dbReference type="PROSITE" id="PS00041">
    <property type="entry name" value="HTH_ARAC_FAMILY_1"/>
    <property type="match status" value="1"/>
</dbReference>
<dbReference type="Gene3D" id="1.10.10.60">
    <property type="entry name" value="Homeodomain-like"/>
    <property type="match status" value="2"/>
</dbReference>
<dbReference type="RefSeq" id="WP_169282559.1">
    <property type="nucleotide sequence ID" value="NZ_CP051680.1"/>
</dbReference>
<keyword evidence="5" id="KW-0805">Transcription regulation</keyword>
<evidence type="ECO:0000313" key="12">
    <source>
        <dbReference type="Proteomes" id="UP000502248"/>
    </source>
</evidence>
<dbReference type="InterPro" id="IPR018062">
    <property type="entry name" value="HTH_AraC-typ_CS"/>
</dbReference>
<evidence type="ECO:0000256" key="2">
    <source>
        <dbReference type="ARBA" id="ARBA00022490"/>
    </source>
</evidence>
<dbReference type="InterPro" id="IPR020449">
    <property type="entry name" value="Tscrpt_reg_AraC-type_HTH"/>
</dbReference>
<dbReference type="InterPro" id="IPR018060">
    <property type="entry name" value="HTH_AraC"/>
</dbReference>
<evidence type="ECO:0000256" key="4">
    <source>
        <dbReference type="ARBA" id="ARBA00023012"/>
    </source>
</evidence>
<evidence type="ECO:0000259" key="10">
    <source>
        <dbReference type="PROSITE" id="PS50110"/>
    </source>
</evidence>
<dbReference type="InterPro" id="IPR051552">
    <property type="entry name" value="HptR"/>
</dbReference>
<evidence type="ECO:0000259" key="9">
    <source>
        <dbReference type="PROSITE" id="PS01124"/>
    </source>
</evidence>
<dbReference type="GO" id="GO:0043565">
    <property type="term" value="F:sequence-specific DNA binding"/>
    <property type="evidence" value="ECO:0007669"/>
    <property type="project" value="InterPro"/>
</dbReference>
<dbReference type="AlphaFoldDB" id="A0A7Z2VNY2"/>
<keyword evidence="4" id="KW-0902">Two-component regulatory system</keyword>
<feature type="domain" description="Response regulatory" evidence="10">
    <location>
        <begin position="3"/>
        <end position="120"/>
    </location>
</feature>
<dbReference type="InterPro" id="IPR001789">
    <property type="entry name" value="Sig_transdc_resp-reg_receiver"/>
</dbReference>
<dbReference type="PROSITE" id="PS01124">
    <property type="entry name" value="HTH_ARAC_FAMILY_2"/>
    <property type="match status" value="1"/>
</dbReference>
<dbReference type="SMART" id="SM00448">
    <property type="entry name" value="REC"/>
    <property type="match status" value="1"/>
</dbReference>
<evidence type="ECO:0000256" key="8">
    <source>
        <dbReference type="PROSITE-ProRule" id="PRU00169"/>
    </source>
</evidence>
<evidence type="ECO:0000256" key="5">
    <source>
        <dbReference type="ARBA" id="ARBA00023015"/>
    </source>
</evidence>
<dbReference type="PRINTS" id="PR00032">
    <property type="entry name" value="HTHARAC"/>
</dbReference>
<dbReference type="Pfam" id="PF00072">
    <property type="entry name" value="Response_reg"/>
    <property type="match status" value="1"/>
</dbReference>
<dbReference type="InterPro" id="IPR009057">
    <property type="entry name" value="Homeodomain-like_sf"/>
</dbReference>
<feature type="modified residue" description="4-aspartylphosphate" evidence="8">
    <location>
        <position position="55"/>
    </location>
</feature>
<name>A0A7Z2VNY2_9BACL</name>
<proteinExistence type="predicted"/>
<dbReference type="PROSITE" id="PS50110">
    <property type="entry name" value="RESPONSE_REGULATORY"/>
    <property type="match status" value="1"/>
</dbReference>
<dbReference type="Proteomes" id="UP000502248">
    <property type="component" value="Chromosome"/>
</dbReference>
<dbReference type="PANTHER" id="PTHR42713">
    <property type="entry name" value="HISTIDINE KINASE-RELATED"/>
    <property type="match status" value="1"/>
</dbReference>
<comment type="subcellular location">
    <subcellularLocation>
        <location evidence="1">Cytoplasm</location>
    </subcellularLocation>
</comment>
<keyword evidence="12" id="KW-1185">Reference proteome</keyword>
<keyword evidence="3 8" id="KW-0597">Phosphoprotein</keyword>
<dbReference type="GO" id="GO:0003700">
    <property type="term" value="F:DNA-binding transcription factor activity"/>
    <property type="evidence" value="ECO:0007669"/>
    <property type="project" value="InterPro"/>
</dbReference>
<dbReference type="SUPFAM" id="SSF46689">
    <property type="entry name" value="Homeodomain-like"/>
    <property type="match status" value="2"/>
</dbReference>
<dbReference type="Gene3D" id="3.40.50.2300">
    <property type="match status" value="1"/>
</dbReference>
<dbReference type="EMBL" id="CP051680">
    <property type="protein sequence ID" value="QJD86310.1"/>
    <property type="molecule type" value="Genomic_DNA"/>
</dbReference>
<dbReference type="Pfam" id="PF12833">
    <property type="entry name" value="HTH_18"/>
    <property type="match status" value="1"/>
</dbReference>
<keyword evidence="6" id="KW-0238">DNA-binding</keyword>
<accession>A0A7Z2VNY2</accession>
<evidence type="ECO:0000256" key="3">
    <source>
        <dbReference type="ARBA" id="ARBA00022553"/>
    </source>
</evidence>
<keyword evidence="2" id="KW-0963">Cytoplasm</keyword>
<sequence length="260" mass="30197">MIHTIIVDDEIYVRKGLISVLPWEKVGFKIVGEASSGEKALEFLRDNRADVAFTDLTMPGMSGFDLMKELRSEYPEMKTVVLTCHQDFGFIQEAMRLGAIDYIVKTQLEKEKLEEVLERIANRIKHDHKMKSEYPPMFENDQGKRYSEEVVSSIRQAVKLIQDKLLTGIHQEEIAKSVNMSRGYFSICFKDIVGTPFGDYVRNLKIHKAEELLRMTNKPIYWIADHLGFQDDKYFSKIFREQIGKTPSDYREQSGRTRAQ</sequence>
<protein>
    <submittedName>
        <fullName evidence="11">Response regulator</fullName>
    </submittedName>
</protein>
<organism evidence="11 12">
    <name type="scientific">Cohnella herbarum</name>
    <dbReference type="NCBI Taxonomy" id="2728023"/>
    <lineage>
        <taxon>Bacteria</taxon>
        <taxon>Bacillati</taxon>
        <taxon>Bacillota</taxon>
        <taxon>Bacilli</taxon>
        <taxon>Bacillales</taxon>
        <taxon>Paenibacillaceae</taxon>
        <taxon>Cohnella</taxon>
    </lineage>
</organism>
<evidence type="ECO:0000256" key="1">
    <source>
        <dbReference type="ARBA" id="ARBA00004496"/>
    </source>
</evidence>